<gene>
    <name evidence="1" type="ORF">CO711_08515</name>
</gene>
<dbReference type="Proteomes" id="UP000218103">
    <property type="component" value="Chromosome 1"/>
</dbReference>
<reference evidence="2" key="1">
    <citation type="submission" date="2017-09" db="EMBL/GenBank/DDBJ databases">
        <title>FDA dAtabase for Regulatory Grade micrObial Sequences (FDA-ARGOS): Supporting development and validation of Infectious Disease Dx tests.</title>
        <authorList>
            <person name="Minogue T."/>
            <person name="Wolcott M."/>
            <person name="Wasieloski L."/>
            <person name="Aguilar W."/>
            <person name="Moore D."/>
            <person name="Tallon L.J."/>
            <person name="Sadzewicz L."/>
            <person name="Ott S."/>
            <person name="Zhao X."/>
            <person name="Nagaraj S."/>
            <person name="Vavikolanu K."/>
            <person name="Aluvathingal J."/>
            <person name="Nadendla S."/>
            <person name="Sichtig H."/>
        </authorList>
    </citation>
    <scope>NUCLEOTIDE SEQUENCE [LARGE SCALE GENOMIC DNA]</scope>
    <source>
        <strain evidence="2">FDAARGOS_388</strain>
    </source>
</reference>
<sequence length="209" mass="23525">MREFQFITGASTMETAQMNELTLDKATAGRLRRMLARGAVNGGTARRMGPTGTVAAAQAFLAGLNLETFVVDSEHAFRCQLDKHTLKLQAALPKVDGHGQYWGAARKFLNIFLRHCAYNRYICAEYGLDRLLQWLELPLDRDAAKGLKAAEKERAPNIRSKLPYWAGVIHLTPAQSDLFQSFAKQTATTKNLYRVHLDILYWNAEPENK</sequence>
<proteinExistence type="predicted"/>
<organism evidence="1 2">
    <name type="scientific">Burkholderia cepacia</name>
    <name type="common">Pseudomonas cepacia</name>
    <dbReference type="NCBI Taxonomy" id="292"/>
    <lineage>
        <taxon>Bacteria</taxon>
        <taxon>Pseudomonadati</taxon>
        <taxon>Pseudomonadota</taxon>
        <taxon>Betaproteobacteria</taxon>
        <taxon>Burkholderiales</taxon>
        <taxon>Burkholderiaceae</taxon>
        <taxon>Burkholderia</taxon>
        <taxon>Burkholderia cepacia complex</taxon>
    </lineage>
</organism>
<accession>A0ABM6NR83</accession>
<evidence type="ECO:0000313" key="2">
    <source>
        <dbReference type="Proteomes" id="UP000218103"/>
    </source>
</evidence>
<protein>
    <submittedName>
        <fullName evidence="1">Uncharacterized protein</fullName>
    </submittedName>
</protein>
<name>A0ABM6NR83_BURCE</name>
<dbReference type="EMBL" id="CP023518">
    <property type="protein sequence ID" value="ATF77479.1"/>
    <property type="molecule type" value="Genomic_DNA"/>
</dbReference>
<keyword evidence="2" id="KW-1185">Reference proteome</keyword>
<evidence type="ECO:0000313" key="1">
    <source>
        <dbReference type="EMBL" id="ATF77479.1"/>
    </source>
</evidence>